<comment type="caution">
    <text evidence="1">The sequence shown here is derived from an EMBL/GenBank/DDBJ whole genome shotgun (WGS) entry which is preliminary data.</text>
</comment>
<protein>
    <submittedName>
        <fullName evidence="1">Uncharacterized protein</fullName>
    </submittedName>
</protein>
<evidence type="ECO:0000313" key="1">
    <source>
        <dbReference type="EMBL" id="RHH52291.1"/>
    </source>
</evidence>
<gene>
    <name evidence="1" type="ORF">DW206_04125</name>
</gene>
<organism evidence="1 2">
    <name type="scientific">Bacteroides ovatus</name>
    <dbReference type="NCBI Taxonomy" id="28116"/>
    <lineage>
        <taxon>Bacteria</taxon>
        <taxon>Pseudomonadati</taxon>
        <taxon>Bacteroidota</taxon>
        <taxon>Bacteroidia</taxon>
        <taxon>Bacteroidales</taxon>
        <taxon>Bacteroidaceae</taxon>
        <taxon>Bacteroides</taxon>
    </lineage>
</organism>
<name>A0A414X9V7_BACOV</name>
<evidence type="ECO:0000313" key="2">
    <source>
        <dbReference type="Proteomes" id="UP000283329"/>
    </source>
</evidence>
<accession>A0A414X9V7</accession>
<dbReference type="EMBL" id="QRJR01000002">
    <property type="protein sequence ID" value="RHH52291.1"/>
    <property type="molecule type" value="Genomic_DNA"/>
</dbReference>
<dbReference type="AlphaFoldDB" id="A0A414X9V7"/>
<reference evidence="1 2" key="1">
    <citation type="submission" date="2018-08" db="EMBL/GenBank/DDBJ databases">
        <title>A genome reference for cultivated species of the human gut microbiota.</title>
        <authorList>
            <person name="Zou Y."/>
            <person name="Xue W."/>
            <person name="Luo G."/>
        </authorList>
    </citation>
    <scope>NUCLEOTIDE SEQUENCE [LARGE SCALE GENOMIC DNA]</scope>
    <source>
        <strain evidence="1 2">AM17-48</strain>
    </source>
</reference>
<dbReference type="RefSeq" id="WP_118299330.1">
    <property type="nucleotide sequence ID" value="NZ_QRJR01000002.1"/>
</dbReference>
<sequence length="110" mass="12073">MEFSEIGEKFEGLTADQVCNLAKFGKEILEINGTVTLARCLLEVTPTLMDDNNYREAGCIVLAIAKAAIELDHQCWGEHKTLLGLTGVNIDDYCYGLKGAQEITVYGNDN</sequence>
<dbReference type="Proteomes" id="UP000283329">
    <property type="component" value="Unassembled WGS sequence"/>
</dbReference>
<proteinExistence type="predicted"/>